<keyword evidence="1" id="KW-0812">Transmembrane</keyword>
<accession>A0A7R9FBY2</accession>
<feature type="transmembrane region" description="Helical" evidence="1">
    <location>
        <begin position="20"/>
        <end position="43"/>
    </location>
</feature>
<keyword evidence="1" id="KW-1133">Transmembrane helix</keyword>
<protein>
    <submittedName>
        <fullName evidence="2">Uncharacterized protein</fullName>
    </submittedName>
</protein>
<sequence length="95" mass="10825">MLTQNALKHSRLASDLHFFYISLLGVMALLRSETLLSLSIALVSMMEMNERATCWGGRNVYVSLHGRRGSNLSPEDCGRFQILQFHTWFHRGVAQ</sequence>
<name>A0A7R9FBY2_9NEOP</name>
<organism evidence="2">
    <name type="scientific">Timema bartmani</name>
    <dbReference type="NCBI Taxonomy" id="61472"/>
    <lineage>
        <taxon>Eukaryota</taxon>
        <taxon>Metazoa</taxon>
        <taxon>Ecdysozoa</taxon>
        <taxon>Arthropoda</taxon>
        <taxon>Hexapoda</taxon>
        <taxon>Insecta</taxon>
        <taxon>Pterygota</taxon>
        <taxon>Neoptera</taxon>
        <taxon>Polyneoptera</taxon>
        <taxon>Phasmatodea</taxon>
        <taxon>Timematodea</taxon>
        <taxon>Timematoidea</taxon>
        <taxon>Timematidae</taxon>
        <taxon>Timema</taxon>
    </lineage>
</organism>
<keyword evidence="1" id="KW-0472">Membrane</keyword>
<reference evidence="2" key="1">
    <citation type="submission" date="2020-11" db="EMBL/GenBank/DDBJ databases">
        <authorList>
            <person name="Tran Van P."/>
        </authorList>
    </citation>
    <scope>NUCLEOTIDE SEQUENCE</scope>
</reference>
<gene>
    <name evidence="2" type="ORF">TBIB3V08_LOCUS13008</name>
</gene>
<proteinExistence type="predicted"/>
<evidence type="ECO:0000313" key="2">
    <source>
        <dbReference type="EMBL" id="CAD7450739.1"/>
    </source>
</evidence>
<dbReference type="EMBL" id="OD578068">
    <property type="protein sequence ID" value="CAD7450739.1"/>
    <property type="molecule type" value="Genomic_DNA"/>
</dbReference>
<evidence type="ECO:0000256" key="1">
    <source>
        <dbReference type="SAM" id="Phobius"/>
    </source>
</evidence>
<dbReference type="AlphaFoldDB" id="A0A7R9FBY2"/>